<gene>
    <name evidence="2 3" type="primary">WDR73</name>
</gene>
<dbReference type="InterPro" id="IPR036322">
    <property type="entry name" value="WD40_repeat_dom_sf"/>
</dbReference>
<proteinExistence type="predicted"/>
<dbReference type="CTD" id="84942"/>
<dbReference type="PANTHER" id="PTHR46947">
    <property type="entry name" value="WD REPEAT-CONTAINING PROTEIN 73"/>
    <property type="match status" value="1"/>
</dbReference>
<dbReference type="GO" id="GO:0000922">
    <property type="term" value="C:spindle pole"/>
    <property type="evidence" value="ECO:0007669"/>
    <property type="project" value="TreeGrafter"/>
</dbReference>
<sequence>MEPAEDWLVESLRLYQDFHAFDLSGATRVLEWIGDKGDVPCLALKNHSSSWNSGAQPRGTQPLFWELEGLLVTCSNFMPRQHYISLMKKDLDLFHPSVQGCIPMAEEFVFALGDLAECLDPAVVQNLSSTLSQLILLLFPGILVAGYESLKKNEILHLILPLRLSVKENQGLFPERDFKVRHGGFSDRSVFDLKYVPDTRLLVTSGLPGCYLQVWQVAEDSDVIKAVSTIDVHEKEGRLWPRMAIFSSAAPGVLHGARLSSLKVVDLESQKTTYSSGISDDELLSSLQVLDADTFAFCCTSGRLGLVDTRQKWTPSENFRPGSGSAGGRWCAEAGGRGPGPSIASLGSDGQLCLLDPRDLCQPVSLVQCPVSMPSPDPELLRVTWAPGLDNCLAISGFDGTVQVYDVTSWGGMGRQVEPLFTHKGHIFLDGNGMDTAPLVTTHTWHPCKPRTLLSAASDASLHVWDWVDLHAAR</sequence>
<dbReference type="InterPro" id="IPR042795">
    <property type="entry name" value="Wdr73"/>
</dbReference>
<dbReference type="InterPro" id="IPR001680">
    <property type="entry name" value="WD40_rpt"/>
</dbReference>
<dbReference type="GO" id="GO:0005829">
    <property type="term" value="C:cytosol"/>
    <property type="evidence" value="ECO:0007669"/>
    <property type="project" value="TreeGrafter"/>
</dbReference>
<dbReference type="GeneID" id="101320521"/>
<keyword evidence="1" id="KW-1185">Reference proteome</keyword>
<accession>A0A6J3R092</accession>
<reference evidence="2 3" key="1">
    <citation type="submission" date="2025-04" db="UniProtKB">
        <authorList>
            <consortium name="RefSeq"/>
        </authorList>
    </citation>
    <scope>IDENTIFICATION</scope>
    <source>
        <tissue evidence="2 3">Spleen</tissue>
    </source>
</reference>
<evidence type="ECO:0000313" key="2">
    <source>
        <dbReference type="RefSeq" id="XP_033708076.1"/>
    </source>
</evidence>
<dbReference type="RefSeq" id="XP_033708076.1">
    <property type="nucleotide sequence ID" value="XM_033852185.1"/>
</dbReference>
<dbReference type="Gene3D" id="2.130.10.10">
    <property type="entry name" value="YVTN repeat-like/Quinoprotein amine dehydrogenase"/>
    <property type="match status" value="1"/>
</dbReference>
<name>A0A6J3R092_TURTR</name>
<dbReference type="Proteomes" id="UP000245320">
    <property type="component" value="Chromosome 2"/>
</dbReference>
<dbReference type="SMART" id="SM00320">
    <property type="entry name" value="WD40"/>
    <property type="match status" value="3"/>
</dbReference>
<organism evidence="1 2">
    <name type="scientific">Tursiops truncatus</name>
    <name type="common">Atlantic bottle-nosed dolphin</name>
    <name type="synonym">Delphinus truncatus</name>
    <dbReference type="NCBI Taxonomy" id="9739"/>
    <lineage>
        <taxon>Eukaryota</taxon>
        <taxon>Metazoa</taxon>
        <taxon>Chordata</taxon>
        <taxon>Craniata</taxon>
        <taxon>Vertebrata</taxon>
        <taxon>Euteleostomi</taxon>
        <taxon>Mammalia</taxon>
        <taxon>Eutheria</taxon>
        <taxon>Laurasiatheria</taxon>
        <taxon>Artiodactyla</taxon>
        <taxon>Whippomorpha</taxon>
        <taxon>Cetacea</taxon>
        <taxon>Odontoceti</taxon>
        <taxon>Delphinidae</taxon>
        <taxon>Tursiops</taxon>
    </lineage>
</organism>
<evidence type="ECO:0000313" key="1">
    <source>
        <dbReference type="Proteomes" id="UP000245320"/>
    </source>
</evidence>
<evidence type="ECO:0000313" key="3">
    <source>
        <dbReference type="RefSeq" id="XP_033708077.1"/>
    </source>
</evidence>
<dbReference type="RefSeq" id="XP_033708077.1">
    <property type="nucleotide sequence ID" value="XM_033852186.1"/>
</dbReference>
<dbReference type="PANTHER" id="PTHR46947:SF1">
    <property type="entry name" value="WD REPEAT-CONTAINING PROTEIN 73"/>
    <property type="match status" value="1"/>
</dbReference>
<protein>
    <submittedName>
        <fullName evidence="2 3">WD repeat-containing protein 73 isoform X1</fullName>
    </submittedName>
</protein>
<dbReference type="GO" id="GO:0031122">
    <property type="term" value="P:cytoplasmic microtubule organization"/>
    <property type="evidence" value="ECO:0007669"/>
    <property type="project" value="TreeGrafter"/>
</dbReference>
<dbReference type="AlphaFoldDB" id="A0A6J3R092"/>
<dbReference type="SUPFAM" id="SSF50978">
    <property type="entry name" value="WD40 repeat-like"/>
    <property type="match status" value="1"/>
</dbReference>
<dbReference type="InterPro" id="IPR015943">
    <property type="entry name" value="WD40/YVTN_repeat-like_dom_sf"/>
</dbReference>
<dbReference type="OrthoDB" id="9822052at2759"/>